<keyword evidence="2" id="KW-0472">Membrane</keyword>
<sequence length="178" mass="20279">MAAADGLVLTSLSLTHVQFDENDLVAYALAYITLCPIAIMVFYASVIVSRREVAMSLMLVGQLANEVLNTILKEYFQISRPYDHLGSGYGMPSSHSQFVWIYLGYHTLEQVLVGSLVGVVFGTIWYSSMEQLRKQGWVDWLLSTRLASLVYLRDMRHIDNVLEWEHQQWIASKSKKSQ</sequence>
<keyword evidence="2" id="KW-0812">Transmembrane</keyword>
<keyword evidence="2" id="KW-0256">Endoplasmic reticulum</keyword>
<evidence type="ECO:0000313" key="4">
    <source>
        <dbReference type="Proteomes" id="UP000242146"/>
    </source>
</evidence>
<comment type="subcellular location">
    <subcellularLocation>
        <location evidence="2">Endoplasmic reticulum membrane</location>
        <topology evidence="2">Multi-pass membrane protein</topology>
    </subcellularLocation>
</comment>
<dbReference type="InterPro" id="IPR036938">
    <property type="entry name" value="PAP2/HPO_sf"/>
</dbReference>
<gene>
    <name evidence="3" type="ORF">DM01DRAFT_1365180</name>
</gene>
<evidence type="ECO:0000313" key="3">
    <source>
        <dbReference type="EMBL" id="ORX62842.1"/>
    </source>
</evidence>
<comment type="function">
    <text evidence="2">Required for efficient N-glycosylation. Necessary for maintaining optimal levels of dolichol-linked oligosaccharides. Hydrolyzes dolichyl pyrophosphate at a very high rate and dolichyl monophosphate at a much lower rate. Does not act on phosphatidate.</text>
</comment>
<dbReference type="GO" id="GO:0047874">
    <property type="term" value="F:dolichyldiphosphatase activity"/>
    <property type="evidence" value="ECO:0007669"/>
    <property type="project" value="UniProtKB-UniRule"/>
</dbReference>
<dbReference type="STRING" id="101127.A0A1X2GXV3"/>
<comment type="pathway">
    <text evidence="2">Protein modification; protein glycosylation.</text>
</comment>
<protein>
    <recommendedName>
        <fullName evidence="2">Dolichyldiphosphatase</fullName>
        <ecNumber evidence="2">3.6.1.43</ecNumber>
    </recommendedName>
</protein>
<accession>A0A1X2GXV3</accession>
<comment type="caution">
    <text evidence="2">Lacks conserved residue(s) required for the propagation of feature annotation.</text>
</comment>
<proteinExistence type="inferred from homology"/>
<evidence type="ECO:0000256" key="2">
    <source>
        <dbReference type="RuleBase" id="RU367078"/>
    </source>
</evidence>
<comment type="caution">
    <text evidence="3">The sequence shown here is derived from an EMBL/GenBank/DDBJ whole genome shotgun (WGS) entry which is preliminary data.</text>
</comment>
<dbReference type="EC" id="3.6.1.43" evidence="2"/>
<organism evidence="3 4">
    <name type="scientific">Hesseltinella vesiculosa</name>
    <dbReference type="NCBI Taxonomy" id="101127"/>
    <lineage>
        <taxon>Eukaryota</taxon>
        <taxon>Fungi</taxon>
        <taxon>Fungi incertae sedis</taxon>
        <taxon>Mucoromycota</taxon>
        <taxon>Mucoromycotina</taxon>
        <taxon>Mucoromycetes</taxon>
        <taxon>Mucorales</taxon>
        <taxon>Cunninghamellaceae</taxon>
        <taxon>Hesseltinella</taxon>
    </lineage>
</organism>
<dbReference type="PANTHER" id="PTHR11247:SF1">
    <property type="entry name" value="DOLICHYLDIPHOSPHATASE 1"/>
    <property type="match status" value="1"/>
</dbReference>
<keyword evidence="2" id="KW-1133">Transmembrane helix</keyword>
<reference evidence="3 4" key="1">
    <citation type="submission" date="2016-07" db="EMBL/GenBank/DDBJ databases">
        <title>Pervasive Adenine N6-methylation of Active Genes in Fungi.</title>
        <authorList>
            <consortium name="DOE Joint Genome Institute"/>
            <person name="Mondo S.J."/>
            <person name="Dannebaum R.O."/>
            <person name="Kuo R.C."/>
            <person name="Labutti K."/>
            <person name="Haridas S."/>
            <person name="Kuo A."/>
            <person name="Salamov A."/>
            <person name="Ahrendt S.R."/>
            <person name="Lipzen A."/>
            <person name="Sullivan W."/>
            <person name="Andreopoulos W.B."/>
            <person name="Clum A."/>
            <person name="Lindquist E."/>
            <person name="Daum C."/>
            <person name="Ramamoorthy G.K."/>
            <person name="Gryganskyi A."/>
            <person name="Culley D."/>
            <person name="Magnuson J.K."/>
            <person name="James T.Y."/>
            <person name="O'Malley M.A."/>
            <person name="Stajich J.E."/>
            <person name="Spatafora J.W."/>
            <person name="Visel A."/>
            <person name="Grigoriev I.V."/>
        </authorList>
    </citation>
    <scope>NUCLEOTIDE SEQUENCE [LARGE SCALE GENOMIC DNA]</scope>
    <source>
        <strain evidence="3 4">NRRL 3301</strain>
    </source>
</reference>
<dbReference type="OrthoDB" id="302705at2759"/>
<keyword evidence="1 2" id="KW-0378">Hydrolase</keyword>
<dbReference type="AlphaFoldDB" id="A0A1X2GXV3"/>
<dbReference type="UniPathway" id="UPA00378"/>
<dbReference type="SUPFAM" id="SSF48317">
    <property type="entry name" value="Acid phosphatase/Vanadium-dependent haloperoxidase"/>
    <property type="match status" value="1"/>
</dbReference>
<dbReference type="GO" id="GO:0008610">
    <property type="term" value="P:lipid biosynthetic process"/>
    <property type="evidence" value="ECO:0007669"/>
    <property type="project" value="TreeGrafter"/>
</dbReference>
<evidence type="ECO:0000256" key="1">
    <source>
        <dbReference type="ARBA" id="ARBA00022801"/>
    </source>
</evidence>
<feature type="transmembrane region" description="Helical" evidence="2">
    <location>
        <begin position="24"/>
        <end position="46"/>
    </location>
</feature>
<dbReference type="GO" id="GO:0005789">
    <property type="term" value="C:endoplasmic reticulum membrane"/>
    <property type="evidence" value="ECO:0007669"/>
    <property type="project" value="UniProtKB-SubCell"/>
</dbReference>
<comment type="catalytic activity">
    <reaction evidence="2">
        <text>a di-trans,poly-cis-dolichyl diphosphate + H2O = a di-trans,poly-cis-dolichyl phosphate + phosphate + H(+)</text>
        <dbReference type="Rhea" id="RHEA:14385"/>
        <dbReference type="Rhea" id="RHEA-COMP:19498"/>
        <dbReference type="Rhea" id="RHEA-COMP:19506"/>
        <dbReference type="ChEBI" id="CHEBI:15377"/>
        <dbReference type="ChEBI" id="CHEBI:15378"/>
        <dbReference type="ChEBI" id="CHEBI:43474"/>
        <dbReference type="ChEBI" id="CHEBI:57497"/>
        <dbReference type="ChEBI" id="CHEBI:57683"/>
        <dbReference type="EC" id="3.6.1.43"/>
    </reaction>
</comment>
<dbReference type="Proteomes" id="UP000242146">
    <property type="component" value="Unassembled WGS sequence"/>
</dbReference>
<dbReference type="EMBL" id="MCGT01000001">
    <property type="protein sequence ID" value="ORX62842.1"/>
    <property type="molecule type" value="Genomic_DNA"/>
</dbReference>
<name>A0A1X2GXV3_9FUNG</name>
<dbReference type="GO" id="GO:0006487">
    <property type="term" value="P:protein N-linked glycosylation"/>
    <property type="evidence" value="ECO:0007669"/>
    <property type="project" value="UniProtKB-UniRule"/>
</dbReference>
<dbReference type="PANTHER" id="PTHR11247">
    <property type="entry name" value="PALMITOYL-PROTEIN THIOESTERASE/DOLICHYLDIPHOSPHATASE 1"/>
    <property type="match status" value="1"/>
</dbReference>
<comment type="similarity">
    <text evidence="2">Belongs to the dolichyldiphosphatase family.</text>
</comment>
<keyword evidence="4" id="KW-1185">Reference proteome</keyword>